<dbReference type="AlphaFoldDB" id="A0AAV0H6G7"/>
<reference evidence="2" key="1">
    <citation type="submission" date="2022-08" db="EMBL/GenBank/DDBJ databases">
        <authorList>
            <person name="Gutierrez-Valencia J."/>
        </authorList>
    </citation>
    <scope>NUCLEOTIDE SEQUENCE</scope>
</reference>
<comment type="caution">
    <text evidence="2">The sequence shown here is derived from an EMBL/GenBank/DDBJ whole genome shotgun (WGS) entry which is preliminary data.</text>
</comment>
<feature type="domain" description="Sucrose synthase N-terminal" evidence="1">
    <location>
        <begin position="2"/>
        <end position="51"/>
    </location>
</feature>
<name>A0AAV0H6G7_9ROSI</name>
<dbReference type="InterPro" id="IPR056735">
    <property type="entry name" value="SUS_N"/>
</dbReference>
<protein>
    <recommendedName>
        <fullName evidence="1">Sucrose synthase N-terminal domain-containing protein</fullName>
    </recommendedName>
</protein>
<dbReference type="Gene3D" id="3.10.450.330">
    <property type="match status" value="1"/>
</dbReference>
<organism evidence="2 3">
    <name type="scientific">Linum tenue</name>
    <dbReference type="NCBI Taxonomy" id="586396"/>
    <lineage>
        <taxon>Eukaryota</taxon>
        <taxon>Viridiplantae</taxon>
        <taxon>Streptophyta</taxon>
        <taxon>Embryophyta</taxon>
        <taxon>Tracheophyta</taxon>
        <taxon>Spermatophyta</taxon>
        <taxon>Magnoliopsida</taxon>
        <taxon>eudicotyledons</taxon>
        <taxon>Gunneridae</taxon>
        <taxon>Pentapetalae</taxon>
        <taxon>rosids</taxon>
        <taxon>fabids</taxon>
        <taxon>Malpighiales</taxon>
        <taxon>Linaceae</taxon>
        <taxon>Linum</taxon>
    </lineage>
</organism>
<dbReference type="EMBL" id="CAMGYJ010000002">
    <property type="protein sequence ID" value="CAI0380467.1"/>
    <property type="molecule type" value="Genomic_DNA"/>
</dbReference>
<evidence type="ECO:0000313" key="2">
    <source>
        <dbReference type="EMBL" id="CAI0380467.1"/>
    </source>
</evidence>
<sequence>MFFQFLESGKRLMKHKNIMEELEGTIQDKGERDKVLEGLLGYIMSCTHEAARGATFRCICREA</sequence>
<evidence type="ECO:0000313" key="3">
    <source>
        <dbReference type="Proteomes" id="UP001154282"/>
    </source>
</evidence>
<gene>
    <name evidence="2" type="ORF">LITE_LOCUS2686</name>
</gene>
<dbReference type="Pfam" id="PF24861">
    <property type="entry name" value="SUS_N"/>
    <property type="match status" value="1"/>
</dbReference>
<dbReference type="Proteomes" id="UP001154282">
    <property type="component" value="Unassembled WGS sequence"/>
</dbReference>
<proteinExistence type="predicted"/>
<accession>A0AAV0H6G7</accession>
<keyword evidence="3" id="KW-1185">Reference proteome</keyword>
<evidence type="ECO:0000259" key="1">
    <source>
        <dbReference type="Pfam" id="PF24861"/>
    </source>
</evidence>